<evidence type="ECO:0000256" key="3">
    <source>
        <dbReference type="ARBA" id="ARBA00022989"/>
    </source>
</evidence>
<dbReference type="InterPro" id="IPR010445">
    <property type="entry name" value="LapA_dom"/>
</dbReference>
<feature type="transmembrane region" description="Helical" evidence="6">
    <location>
        <begin position="7"/>
        <end position="25"/>
    </location>
</feature>
<proteinExistence type="predicted"/>
<reference evidence="8 9" key="1">
    <citation type="submission" date="2017-07" db="EMBL/GenBank/DDBJ databases">
        <title>Tamlnaduibacter salinus (Mi-7) genome sequencing.</title>
        <authorList>
            <person name="Verma A."/>
            <person name="Krishnamurthi S."/>
        </authorList>
    </citation>
    <scope>NUCLEOTIDE SEQUENCE [LARGE SCALE GENOMIC DNA]</scope>
    <source>
        <strain evidence="8 9">Mi-7</strain>
    </source>
</reference>
<protein>
    <recommendedName>
        <fullName evidence="7">Lipopolysaccharide assembly protein A domain-containing protein</fullName>
    </recommendedName>
</protein>
<keyword evidence="2 6" id="KW-0812">Transmembrane</keyword>
<evidence type="ECO:0000313" key="9">
    <source>
        <dbReference type="Proteomes" id="UP000218332"/>
    </source>
</evidence>
<evidence type="ECO:0000256" key="5">
    <source>
        <dbReference type="SAM" id="MobiDB-lite"/>
    </source>
</evidence>
<feature type="transmembrane region" description="Helical" evidence="6">
    <location>
        <begin position="45"/>
        <end position="71"/>
    </location>
</feature>
<keyword evidence="3 6" id="KW-1133">Transmembrane helix</keyword>
<dbReference type="GO" id="GO:0005886">
    <property type="term" value="C:plasma membrane"/>
    <property type="evidence" value="ECO:0007669"/>
    <property type="project" value="InterPro"/>
</dbReference>
<accession>A0A2A2I5J1</accession>
<dbReference type="Proteomes" id="UP000218332">
    <property type="component" value="Unassembled WGS sequence"/>
</dbReference>
<name>A0A2A2I5J1_9GAMM</name>
<dbReference type="EMBL" id="NMPM01000017">
    <property type="protein sequence ID" value="PAV26668.1"/>
    <property type="molecule type" value="Genomic_DNA"/>
</dbReference>
<gene>
    <name evidence="8" type="ORF">CF392_04495</name>
</gene>
<sequence>MAWLQKVILALVVIFLILVALIFSLNNQETVSLNFLFFQTASYGVAFWLILAFVAGAVIGIMVTTVATLKVSAERRQLRRKLSQAEKSLNKASSEPARTH</sequence>
<evidence type="ECO:0000256" key="6">
    <source>
        <dbReference type="SAM" id="Phobius"/>
    </source>
</evidence>
<evidence type="ECO:0000313" key="8">
    <source>
        <dbReference type="EMBL" id="PAV26668.1"/>
    </source>
</evidence>
<organism evidence="8 9">
    <name type="scientific">Tamilnaduibacter salinus</name>
    <dbReference type="NCBI Taxonomy" id="1484056"/>
    <lineage>
        <taxon>Bacteria</taxon>
        <taxon>Pseudomonadati</taxon>
        <taxon>Pseudomonadota</taxon>
        <taxon>Gammaproteobacteria</taxon>
        <taxon>Pseudomonadales</taxon>
        <taxon>Marinobacteraceae</taxon>
        <taxon>Tamilnaduibacter</taxon>
    </lineage>
</organism>
<dbReference type="Pfam" id="PF06305">
    <property type="entry name" value="LapA_dom"/>
    <property type="match status" value="1"/>
</dbReference>
<keyword evidence="9" id="KW-1185">Reference proteome</keyword>
<evidence type="ECO:0000256" key="2">
    <source>
        <dbReference type="ARBA" id="ARBA00022692"/>
    </source>
</evidence>
<keyword evidence="1" id="KW-1003">Cell membrane</keyword>
<dbReference type="RefSeq" id="WP_095610274.1">
    <property type="nucleotide sequence ID" value="NZ_NMPM01000017.1"/>
</dbReference>
<dbReference type="AlphaFoldDB" id="A0A2A2I5J1"/>
<evidence type="ECO:0000259" key="7">
    <source>
        <dbReference type="Pfam" id="PF06305"/>
    </source>
</evidence>
<evidence type="ECO:0000256" key="4">
    <source>
        <dbReference type="ARBA" id="ARBA00023136"/>
    </source>
</evidence>
<feature type="domain" description="Lipopolysaccharide assembly protein A" evidence="7">
    <location>
        <begin position="26"/>
        <end position="90"/>
    </location>
</feature>
<comment type="caution">
    <text evidence="8">The sequence shown here is derived from an EMBL/GenBank/DDBJ whole genome shotgun (WGS) entry which is preliminary data.</text>
</comment>
<keyword evidence="4 6" id="KW-0472">Membrane</keyword>
<feature type="region of interest" description="Disordered" evidence="5">
    <location>
        <begin position="81"/>
        <end position="100"/>
    </location>
</feature>
<evidence type="ECO:0000256" key="1">
    <source>
        <dbReference type="ARBA" id="ARBA00022475"/>
    </source>
</evidence>